<gene>
    <name evidence="4" type="ORF">JKL49_23155</name>
</gene>
<dbReference type="SUPFAM" id="SSF52172">
    <property type="entry name" value="CheY-like"/>
    <property type="match status" value="1"/>
</dbReference>
<dbReference type="Gene3D" id="3.40.50.2300">
    <property type="match status" value="1"/>
</dbReference>
<proteinExistence type="predicted"/>
<feature type="modified residue" description="4-aspartylphosphate" evidence="2">
    <location>
        <position position="115"/>
    </location>
</feature>
<dbReference type="Pfam" id="PF00072">
    <property type="entry name" value="Response_reg"/>
    <property type="match status" value="1"/>
</dbReference>
<feature type="domain" description="Response regulatory" evidence="3">
    <location>
        <begin position="66"/>
        <end position="185"/>
    </location>
</feature>
<dbReference type="InterPro" id="IPR001789">
    <property type="entry name" value="Sig_transdc_resp-reg_receiver"/>
</dbReference>
<accession>A0A974P3C9</accession>
<evidence type="ECO:0000256" key="2">
    <source>
        <dbReference type="PROSITE-ProRule" id="PRU00169"/>
    </source>
</evidence>
<reference evidence="4" key="1">
    <citation type="submission" date="2021-01" db="EMBL/GenBank/DDBJ databases">
        <title>Genome sequence of Phenylobacterium sp. 20VBR1 isolated from a valley glaceir, Ny-Alesund, Svalbard.</title>
        <authorList>
            <person name="Thomas F.A."/>
            <person name="Krishnan K.P."/>
            <person name="Sinha R.K."/>
        </authorList>
    </citation>
    <scope>NUCLEOTIDE SEQUENCE</scope>
    <source>
        <strain evidence="4">20VBR1</strain>
    </source>
</reference>
<dbReference type="AlphaFoldDB" id="A0A974P3C9"/>
<dbReference type="SMART" id="SM00448">
    <property type="entry name" value="REC"/>
    <property type="match status" value="1"/>
</dbReference>
<dbReference type="GO" id="GO:0000160">
    <property type="term" value="P:phosphorelay signal transduction system"/>
    <property type="evidence" value="ECO:0007669"/>
    <property type="project" value="InterPro"/>
</dbReference>
<dbReference type="PROSITE" id="PS50110">
    <property type="entry name" value="RESPONSE_REGULATORY"/>
    <property type="match status" value="1"/>
</dbReference>
<evidence type="ECO:0000259" key="3">
    <source>
        <dbReference type="PROSITE" id="PS50110"/>
    </source>
</evidence>
<sequence>MAGRAWAWRYLASWPTRWAAAWRATLSWDAAPPSPCCSPAPGGEDHRHAARAHAGPCGGRDGTALRVLVSEDHPVNRMVLETLLATIGADVVSTQNGLEACEAFETQAFDVILMDMQMPVMDGLTAIRRMREREAARHLDRTLIVMVTANALPEHRASGLAAGADAFLTKPLDGHLLLETIEAGLPAHQRSQTA</sequence>
<evidence type="ECO:0000256" key="1">
    <source>
        <dbReference type="ARBA" id="ARBA00022553"/>
    </source>
</evidence>
<dbReference type="EMBL" id="CP068570">
    <property type="protein sequence ID" value="QQZ49710.1"/>
    <property type="molecule type" value="Genomic_DNA"/>
</dbReference>
<organism evidence="4">
    <name type="scientific">Phenylobacterium glaciei</name>
    <dbReference type="NCBI Taxonomy" id="2803784"/>
    <lineage>
        <taxon>Bacteria</taxon>
        <taxon>Pseudomonadati</taxon>
        <taxon>Pseudomonadota</taxon>
        <taxon>Alphaproteobacteria</taxon>
        <taxon>Caulobacterales</taxon>
        <taxon>Caulobacteraceae</taxon>
        <taxon>Phenylobacterium</taxon>
    </lineage>
</organism>
<dbReference type="InterPro" id="IPR011006">
    <property type="entry name" value="CheY-like_superfamily"/>
</dbReference>
<evidence type="ECO:0000313" key="4">
    <source>
        <dbReference type="EMBL" id="QQZ49710.1"/>
    </source>
</evidence>
<name>A0A974P3C9_9CAUL</name>
<dbReference type="PANTHER" id="PTHR45339:SF5">
    <property type="entry name" value="HISTIDINE KINASE"/>
    <property type="match status" value="1"/>
</dbReference>
<dbReference type="PANTHER" id="PTHR45339">
    <property type="entry name" value="HYBRID SIGNAL TRANSDUCTION HISTIDINE KINASE J"/>
    <property type="match status" value="1"/>
</dbReference>
<keyword evidence="1 2" id="KW-0597">Phosphoprotein</keyword>
<protein>
    <submittedName>
        <fullName evidence="4">Response regulator</fullName>
    </submittedName>
</protein>
<dbReference type="CDD" id="cd17546">
    <property type="entry name" value="REC_hyHK_CKI1_RcsC-like"/>
    <property type="match status" value="1"/>
</dbReference>